<dbReference type="InterPro" id="IPR023606">
    <property type="entry name" value="CoA-Trfase_III_dom_1_sf"/>
</dbReference>
<dbReference type="SUPFAM" id="SSF89796">
    <property type="entry name" value="CoA-transferase family III (CaiB/BaiF)"/>
    <property type="match status" value="1"/>
</dbReference>
<keyword evidence="3" id="KW-1185">Reference proteome</keyword>
<evidence type="ECO:0000313" key="3">
    <source>
        <dbReference type="Proteomes" id="UP000789524"/>
    </source>
</evidence>
<dbReference type="GO" id="GO:0005739">
    <property type="term" value="C:mitochondrion"/>
    <property type="evidence" value="ECO:0007669"/>
    <property type="project" value="TreeGrafter"/>
</dbReference>
<sequence length="377" mass="41630">MALNGIKVVEMLGLAPGPFCGTVLADFGATVTVVQKIEVTTLDVLSNGKKSISLNLKCPKGKQVFKKLMDSSDVIIDTYRPGVLEKLGLGPQDLMKTNPKLIYARLTGFGQTGLYKDKAGHDLNFIAMSGVLSMLRKDGQPPRAPVNILGDFAGGSLVCALGIVLALFERTKSGKGQVIDASMTEGAAYVANWIFRSKYLPIWMEEPGTSVLDGGYPNYNTYKTKDNKFMAVGALEEKFQSMFLKGLNISEEEFLVWEKNECDEKLKEIFLTKTQQEWCNIFKDLDACVTPVLDQENVKDHELHLSRKSFYVDENNLVSPEPAPRLSRTPGLASGKLPSVKPGQHTIEIMTSLGYKKPEIQELINNNSIYAHKKSNL</sequence>
<dbReference type="Gene3D" id="3.40.50.10540">
    <property type="entry name" value="Crotonobetainyl-coa:carnitine coa-transferase, domain 1"/>
    <property type="match status" value="1"/>
</dbReference>
<organism evidence="2 3">
    <name type="scientific">Danaus chrysippus</name>
    <name type="common">African queen</name>
    <dbReference type="NCBI Taxonomy" id="151541"/>
    <lineage>
        <taxon>Eukaryota</taxon>
        <taxon>Metazoa</taxon>
        <taxon>Ecdysozoa</taxon>
        <taxon>Arthropoda</taxon>
        <taxon>Hexapoda</taxon>
        <taxon>Insecta</taxon>
        <taxon>Pterygota</taxon>
        <taxon>Neoptera</taxon>
        <taxon>Endopterygota</taxon>
        <taxon>Lepidoptera</taxon>
        <taxon>Glossata</taxon>
        <taxon>Ditrysia</taxon>
        <taxon>Papilionoidea</taxon>
        <taxon>Nymphalidae</taxon>
        <taxon>Danainae</taxon>
        <taxon>Danaini</taxon>
        <taxon>Danaina</taxon>
        <taxon>Danaus</taxon>
        <taxon>Anosia</taxon>
    </lineage>
</organism>
<dbReference type="Gene3D" id="3.30.1540.10">
    <property type="entry name" value="formyl-coa transferase, domain 3"/>
    <property type="match status" value="1"/>
</dbReference>
<dbReference type="PANTHER" id="PTHR48228:SF5">
    <property type="entry name" value="ALPHA-METHYLACYL-COA RACEMASE"/>
    <property type="match status" value="1"/>
</dbReference>
<evidence type="ECO:0000256" key="1">
    <source>
        <dbReference type="ARBA" id="ARBA00008383"/>
    </source>
</evidence>
<dbReference type="OrthoDB" id="16747at2759"/>
<evidence type="ECO:0000313" key="2">
    <source>
        <dbReference type="EMBL" id="CAG9566713.1"/>
    </source>
</evidence>
<name>A0A8J2QUM5_9NEOP</name>
<dbReference type="InterPro" id="IPR050509">
    <property type="entry name" value="CoA-transferase_III"/>
</dbReference>
<reference evidence="2" key="1">
    <citation type="submission" date="2021-09" db="EMBL/GenBank/DDBJ databases">
        <authorList>
            <person name="Martin H S."/>
        </authorList>
    </citation>
    <scope>NUCLEOTIDE SEQUENCE</scope>
</reference>
<protein>
    <submittedName>
        <fullName evidence="2">(African queen) hypothetical protein</fullName>
    </submittedName>
</protein>
<dbReference type="Proteomes" id="UP000789524">
    <property type="component" value="Unassembled WGS sequence"/>
</dbReference>
<dbReference type="Pfam" id="PF02515">
    <property type="entry name" value="CoA_transf_3"/>
    <property type="match status" value="1"/>
</dbReference>
<dbReference type="AlphaFoldDB" id="A0A8J2QUM5"/>
<dbReference type="EMBL" id="CAKASE010000057">
    <property type="protein sequence ID" value="CAG9566713.1"/>
    <property type="molecule type" value="Genomic_DNA"/>
</dbReference>
<dbReference type="InterPro" id="IPR003673">
    <property type="entry name" value="CoA-Trfase_fam_III"/>
</dbReference>
<comment type="caution">
    <text evidence="2">The sequence shown here is derived from an EMBL/GenBank/DDBJ whole genome shotgun (WGS) entry which is preliminary data.</text>
</comment>
<proteinExistence type="inferred from homology"/>
<gene>
    <name evidence="2" type="ORF">DCHRY22_LOCUS7312</name>
</gene>
<dbReference type="GO" id="GO:0008111">
    <property type="term" value="F:alpha-methylacyl-CoA racemase activity"/>
    <property type="evidence" value="ECO:0007669"/>
    <property type="project" value="TreeGrafter"/>
</dbReference>
<dbReference type="InterPro" id="IPR044855">
    <property type="entry name" value="CoA-Trfase_III_dom3_sf"/>
</dbReference>
<accession>A0A8J2QUM5</accession>
<comment type="similarity">
    <text evidence="1">Belongs to the CoA-transferase III family.</text>
</comment>
<dbReference type="GO" id="GO:0008206">
    <property type="term" value="P:bile acid metabolic process"/>
    <property type="evidence" value="ECO:0007669"/>
    <property type="project" value="TreeGrafter"/>
</dbReference>
<dbReference type="PANTHER" id="PTHR48228">
    <property type="entry name" value="SUCCINYL-COA--D-CITRAMALATE COA-TRANSFERASE"/>
    <property type="match status" value="1"/>
</dbReference>